<dbReference type="AlphaFoldDB" id="I1H130"/>
<protein>
    <recommendedName>
        <fullName evidence="5">Late embryogenesis abundant protein LEA-2 subgroup domain-containing protein</fullName>
    </recommendedName>
</protein>
<dbReference type="OMA" id="DAGTYFR"/>
<sequence length="194" mass="20626">MADDQLRKPSWPIKNYILAALGGTLAATAIVTVVSIVLSPAHITFDITKSSSSFTNNGTTQSLNLTITATNLSRRRAAVRYQSVFVDLKNSSSASGKDAIHAQLDDAKPDAGTYFRAGSLPVDFKASAVLVVGDLAQAFAGNRESRGGFTVVVMAQVRFRVVGKLRTRLYDIRVSCKNVLFPVDGGSAPTKCTG</sequence>
<reference evidence="2" key="2">
    <citation type="submission" date="2017-06" db="EMBL/GenBank/DDBJ databases">
        <title>WGS assembly of Brachypodium distachyon.</title>
        <authorList>
            <consortium name="The International Brachypodium Initiative"/>
            <person name="Lucas S."/>
            <person name="Harmon-Smith M."/>
            <person name="Lail K."/>
            <person name="Tice H."/>
            <person name="Grimwood J."/>
            <person name="Bruce D."/>
            <person name="Barry K."/>
            <person name="Shu S."/>
            <person name="Lindquist E."/>
            <person name="Wang M."/>
            <person name="Pitluck S."/>
            <person name="Vogel J.P."/>
            <person name="Garvin D.F."/>
            <person name="Mockler T.C."/>
            <person name="Schmutz J."/>
            <person name="Rokhsar D."/>
            <person name="Bevan M.W."/>
        </authorList>
    </citation>
    <scope>NUCLEOTIDE SEQUENCE</scope>
    <source>
        <strain evidence="2">Bd21</strain>
    </source>
</reference>
<keyword evidence="1" id="KW-0812">Transmembrane</keyword>
<dbReference type="eggNOG" id="ENOG502R5HD">
    <property type="taxonomic scope" value="Eukaryota"/>
</dbReference>
<dbReference type="InParanoid" id="I1H130"/>
<evidence type="ECO:0008006" key="5">
    <source>
        <dbReference type="Google" id="ProtNLM"/>
    </source>
</evidence>
<reference evidence="2 3" key="1">
    <citation type="journal article" date="2010" name="Nature">
        <title>Genome sequencing and analysis of the model grass Brachypodium distachyon.</title>
        <authorList>
            <consortium name="International Brachypodium Initiative"/>
        </authorList>
    </citation>
    <scope>NUCLEOTIDE SEQUENCE [LARGE SCALE GENOMIC DNA]</scope>
    <source>
        <strain evidence="2 3">Bd21</strain>
    </source>
</reference>
<keyword evidence="4" id="KW-1185">Reference proteome</keyword>
<name>I1H130_BRADI</name>
<dbReference type="EMBL" id="CM000880">
    <property type="protein sequence ID" value="KQK19629.1"/>
    <property type="molecule type" value="Genomic_DNA"/>
</dbReference>
<evidence type="ECO:0000313" key="4">
    <source>
        <dbReference type="Proteomes" id="UP000008810"/>
    </source>
</evidence>
<reference evidence="3" key="3">
    <citation type="submission" date="2018-08" db="UniProtKB">
        <authorList>
            <consortium name="EnsemblPlants"/>
        </authorList>
    </citation>
    <scope>IDENTIFICATION</scope>
    <source>
        <strain evidence="3">cv. Bd21</strain>
    </source>
</reference>
<evidence type="ECO:0000256" key="1">
    <source>
        <dbReference type="SAM" id="Phobius"/>
    </source>
</evidence>
<organism evidence="2">
    <name type="scientific">Brachypodium distachyon</name>
    <name type="common">Purple false brome</name>
    <name type="synonym">Trachynia distachya</name>
    <dbReference type="NCBI Taxonomy" id="15368"/>
    <lineage>
        <taxon>Eukaryota</taxon>
        <taxon>Viridiplantae</taxon>
        <taxon>Streptophyta</taxon>
        <taxon>Embryophyta</taxon>
        <taxon>Tracheophyta</taxon>
        <taxon>Spermatophyta</taxon>
        <taxon>Magnoliopsida</taxon>
        <taxon>Liliopsida</taxon>
        <taxon>Poales</taxon>
        <taxon>Poaceae</taxon>
        <taxon>BOP clade</taxon>
        <taxon>Pooideae</taxon>
        <taxon>Stipodae</taxon>
        <taxon>Brachypodieae</taxon>
        <taxon>Brachypodium</taxon>
    </lineage>
</organism>
<gene>
    <name evidence="2" type="ORF">BRADI_1g49440v3</name>
</gene>
<keyword evidence="1" id="KW-1133">Transmembrane helix</keyword>
<dbReference type="HOGENOM" id="CLU_097698_0_0_1"/>
<evidence type="ECO:0000313" key="2">
    <source>
        <dbReference type="EMBL" id="KQK19629.1"/>
    </source>
</evidence>
<dbReference type="PANTHER" id="PTHR36480">
    <property type="entry name" value="OS06G0118900 PROTEIN-RELATED"/>
    <property type="match status" value="1"/>
</dbReference>
<keyword evidence="1" id="KW-0472">Membrane</keyword>
<dbReference type="EnsemblPlants" id="KQK19629">
    <property type="protein sequence ID" value="KQK19629"/>
    <property type="gene ID" value="BRADI_1g49440v3"/>
</dbReference>
<dbReference type="Proteomes" id="UP000008810">
    <property type="component" value="Chromosome 1"/>
</dbReference>
<accession>I1H130</accession>
<dbReference type="PANTHER" id="PTHR36480:SF3">
    <property type="entry name" value="OS06G0118900 PROTEIN"/>
    <property type="match status" value="1"/>
</dbReference>
<feature type="transmembrane region" description="Helical" evidence="1">
    <location>
        <begin position="16"/>
        <end position="38"/>
    </location>
</feature>
<dbReference type="Gramene" id="KQK19629">
    <property type="protein sequence ID" value="KQK19629"/>
    <property type="gene ID" value="BRADI_1g49440v3"/>
</dbReference>
<proteinExistence type="predicted"/>
<evidence type="ECO:0000313" key="3">
    <source>
        <dbReference type="EnsemblPlants" id="KQK19629"/>
    </source>
</evidence>
<dbReference type="OrthoDB" id="682671at2759"/>